<dbReference type="AlphaFoldDB" id="A0AA90T5R4"/>
<protein>
    <submittedName>
        <fullName evidence="2">DUF1353 domain-containing protein</fullName>
    </submittedName>
</protein>
<keyword evidence="4" id="KW-1185">Reference proteome</keyword>
<organism evidence="2 3">
    <name type="scientific">Helicobacter cappadocius</name>
    <dbReference type="NCBI Taxonomy" id="3063998"/>
    <lineage>
        <taxon>Bacteria</taxon>
        <taxon>Pseudomonadati</taxon>
        <taxon>Campylobacterota</taxon>
        <taxon>Epsilonproteobacteria</taxon>
        <taxon>Campylobacterales</taxon>
        <taxon>Helicobacteraceae</taxon>
        <taxon>Helicobacter</taxon>
    </lineage>
</organism>
<reference evidence="1" key="2">
    <citation type="submission" date="2023-07" db="EMBL/GenBank/DDBJ databases">
        <authorList>
            <person name="Aydin F."/>
            <person name="Tarhane S."/>
            <person name="Saticioglu I.B."/>
            <person name="Karakaya E."/>
            <person name="Abay S."/>
            <person name="Guran O."/>
            <person name="Bozkurt E."/>
            <person name="Uzum N."/>
            <person name="Olgun K."/>
            <person name="Jablonski D."/>
        </authorList>
    </citation>
    <scope>NUCLEOTIDE SEQUENCE</scope>
    <source>
        <strain evidence="1">Faydin-H75</strain>
    </source>
</reference>
<proteinExistence type="predicted"/>
<evidence type="ECO:0000313" key="4">
    <source>
        <dbReference type="Proteomes" id="UP001240777"/>
    </source>
</evidence>
<reference evidence="2 4" key="1">
    <citation type="submission" date="2023-07" db="EMBL/GenBank/DDBJ databases">
        <title>Unpublished Manusciprt.</title>
        <authorList>
            <person name="Aydin F."/>
            <person name="Tarhane S."/>
            <person name="Saticioglu I.B."/>
            <person name="Karakaya E."/>
            <person name="Abay S."/>
            <person name="Guran O."/>
            <person name="Bozkurt E."/>
            <person name="Uzum N."/>
            <person name="Olgun K."/>
            <person name="Jablonski D."/>
        </authorList>
    </citation>
    <scope>NUCLEOTIDE SEQUENCE</scope>
    <source>
        <strain evidence="4">faydin-H75</strain>
        <strain evidence="2">Faydin-H76</strain>
    </source>
</reference>
<dbReference type="Proteomes" id="UP001240777">
    <property type="component" value="Unassembled WGS sequence"/>
</dbReference>
<comment type="caution">
    <text evidence="2">The sequence shown here is derived from an EMBL/GenBank/DDBJ whole genome shotgun (WGS) entry which is preliminary data.</text>
</comment>
<evidence type="ECO:0000313" key="2">
    <source>
        <dbReference type="EMBL" id="MDP2539768.1"/>
    </source>
</evidence>
<dbReference type="EMBL" id="JAUYZK010000015">
    <property type="protein sequence ID" value="MDP2539768.1"/>
    <property type="molecule type" value="Genomic_DNA"/>
</dbReference>
<dbReference type="InterPro" id="IPR010767">
    <property type="entry name" value="Phage_CGC-2007_Cje0229"/>
</dbReference>
<sequence>MSSFTTSLKGEILDNGNLLITEEFDYYREENNDEVIKVPSGFESDFASVPFLFRIFVSPIGRHSKPAVLHDYLCELYHKGEVSRDFCDEVFNEAMKVKKVSSFHRIILFYGVRTYAFYLKCKNFLRNKI</sequence>
<dbReference type="EMBL" id="JAUPEV010000017">
    <property type="protein sequence ID" value="MDO7253907.1"/>
    <property type="molecule type" value="Genomic_DNA"/>
</dbReference>
<reference evidence="1 3" key="3">
    <citation type="journal article" date="2024" name="Syst. Appl. Microbiol.">
        <title>Helicobacter cappadocius sp. nov., from lizards: The first psychrotrophic Helicobacter species.</title>
        <authorList>
            <person name="Aydin F."/>
            <person name="Tarhane S."/>
            <person name="Karakaya E."/>
            <person name="Abay S."/>
            <person name="Kayman T."/>
            <person name="Guran O."/>
            <person name="Bozkurt E."/>
            <person name="Uzum N."/>
            <person name="Avci A."/>
            <person name="Olgun K."/>
            <person name="Jablonski D."/>
            <person name="Guran C."/>
            <person name="Burcin Saticioglu I."/>
        </authorList>
    </citation>
    <scope>NUCLEOTIDE SEQUENCE [LARGE SCALE GENOMIC DNA]</scope>
    <source>
        <strain evidence="1">Faydin-H75</strain>
        <strain evidence="3">faydin-H76</strain>
    </source>
</reference>
<dbReference type="RefSeq" id="WP_305517746.1">
    <property type="nucleotide sequence ID" value="NZ_JAUPEV010000017.1"/>
</dbReference>
<dbReference type="Pfam" id="PF07087">
    <property type="entry name" value="DUF1353"/>
    <property type="match status" value="1"/>
</dbReference>
<gene>
    <name evidence="1" type="ORF">Q5I04_08320</name>
    <name evidence="2" type="ORF">Q5I06_08275</name>
</gene>
<name>A0AA90T5R4_9HELI</name>
<accession>A0AA90T5R4</accession>
<evidence type="ECO:0000313" key="1">
    <source>
        <dbReference type="EMBL" id="MDO7253907.1"/>
    </source>
</evidence>
<evidence type="ECO:0000313" key="3">
    <source>
        <dbReference type="Proteomes" id="UP001177258"/>
    </source>
</evidence>
<dbReference type="Proteomes" id="UP001177258">
    <property type="component" value="Unassembled WGS sequence"/>
</dbReference>